<proteinExistence type="predicted"/>
<evidence type="ECO:0000313" key="2">
    <source>
        <dbReference type="EMBL" id="KAG6476824.1"/>
    </source>
</evidence>
<dbReference type="PROSITE" id="PS50927">
    <property type="entry name" value="BULB_LECTIN"/>
    <property type="match status" value="1"/>
</dbReference>
<evidence type="ECO:0000313" key="3">
    <source>
        <dbReference type="Proteomes" id="UP000734854"/>
    </source>
</evidence>
<reference evidence="2 3" key="1">
    <citation type="submission" date="2020-08" db="EMBL/GenBank/DDBJ databases">
        <title>Plant Genome Project.</title>
        <authorList>
            <person name="Zhang R.-G."/>
        </authorList>
    </citation>
    <scope>NUCLEOTIDE SEQUENCE [LARGE SCALE GENOMIC DNA]</scope>
    <source>
        <tissue evidence="2">Rhizome</tissue>
    </source>
</reference>
<dbReference type="Proteomes" id="UP000734854">
    <property type="component" value="Unassembled WGS sequence"/>
</dbReference>
<sequence length="127" mass="14670">MANNVLYTYKDLLTVESLTNENYKFEMQSNCNLVLSDNDTNRILWSSNTTDKGHNCFVRLQANGDLVIFNGKNEVVYSSNTAGKEDNDKYILFLYPDGHIIIYEPKWTQPNNTDNYTNRKIAMVTKN</sequence>
<dbReference type="SUPFAM" id="SSF51110">
    <property type="entry name" value="alpha-D-mannose-specific plant lectins"/>
    <property type="match status" value="1"/>
</dbReference>
<accession>A0A8J5EY60</accession>
<dbReference type="EMBL" id="JACMSC010000018">
    <property type="protein sequence ID" value="KAG6476824.1"/>
    <property type="molecule type" value="Genomic_DNA"/>
</dbReference>
<dbReference type="Gene3D" id="2.90.10.10">
    <property type="entry name" value="Bulb-type lectin domain"/>
    <property type="match status" value="1"/>
</dbReference>
<gene>
    <name evidence="2" type="ORF">ZIOFF_066072</name>
</gene>
<dbReference type="SMART" id="SM00108">
    <property type="entry name" value="B_lectin"/>
    <property type="match status" value="1"/>
</dbReference>
<dbReference type="CDD" id="cd00028">
    <property type="entry name" value="B_lectin"/>
    <property type="match status" value="1"/>
</dbReference>
<dbReference type="InterPro" id="IPR001480">
    <property type="entry name" value="Bulb-type_lectin_dom"/>
</dbReference>
<name>A0A8J5EY60_ZINOF</name>
<dbReference type="GO" id="GO:0051707">
    <property type="term" value="P:response to other organism"/>
    <property type="evidence" value="ECO:0007669"/>
    <property type="project" value="UniProtKB-ARBA"/>
</dbReference>
<dbReference type="AlphaFoldDB" id="A0A8J5EY60"/>
<protein>
    <recommendedName>
        <fullName evidence="1">Bulb-type lectin domain-containing protein</fullName>
    </recommendedName>
</protein>
<keyword evidence="3" id="KW-1185">Reference proteome</keyword>
<feature type="domain" description="Bulb-type lectin" evidence="1">
    <location>
        <begin position="3"/>
        <end position="115"/>
    </location>
</feature>
<dbReference type="InterPro" id="IPR036426">
    <property type="entry name" value="Bulb-type_lectin_dom_sf"/>
</dbReference>
<comment type="caution">
    <text evidence="2">The sequence shown here is derived from an EMBL/GenBank/DDBJ whole genome shotgun (WGS) entry which is preliminary data.</text>
</comment>
<evidence type="ECO:0000259" key="1">
    <source>
        <dbReference type="PROSITE" id="PS50927"/>
    </source>
</evidence>
<organism evidence="2 3">
    <name type="scientific">Zingiber officinale</name>
    <name type="common">Ginger</name>
    <name type="synonym">Amomum zingiber</name>
    <dbReference type="NCBI Taxonomy" id="94328"/>
    <lineage>
        <taxon>Eukaryota</taxon>
        <taxon>Viridiplantae</taxon>
        <taxon>Streptophyta</taxon>
        <taxon>Embryophyta</taxon>
        <taxon>Tracheophyta</taxon>
        <taxon>Spermatophyta</taxon>
        <taxon>Magnoliopsida</taxon>
        <taxon>Liliopsida</taxon>
        <taxon>Zingiberales</taxon>
        <taxon>Zingiberaceae</taxon>
        <taxon>Zingiber</taxon>
    </lineage>
</organism>